<keyword evidence="2" id="KW-1185">Reference proteome</keyword>
<protein>
    <submittedName>
        <fullName evidence="1">Uncharacterized protein</fullName>
    </submittedName>
</protein>
<dbReference type="EMBL" id="JABFUD020000002">
    <property type="protein sequence ID" value="KAI5083612.1"/>
    <property type="molecule type" value="Genomic_DNA"/>
</dbReference>
<evidence type="ECO:0000313" key="2">
    <source>
        <dbReference type="Proteomes" id="UP000886520"/>
    </source>
</evidence>
<name>A0A9D4VCB5_ADICA</name>
<reference evidence="1" key="1">
    <citation type="submission" date="2021-01" db="EMBL/GenBank/DDBJ databases">
        <title>Adiantum capillus-veneris genome.</title>
        <authorList>
            <person name="Fang Y."/>
            <person name="Liao Q."/>
        </authorList>
    </citation>
    <scope>NUCLEOTIDE SEQUENCE</scope>
    <source>
        <strain evidence="1">H3</strain>
        <tissue evidence="1">Leaf</tissue>
    </source>
</reference>
<dbReference type="AlphaFoldDB" id="A0A9D4VCB5"/>
<dbReference type="Proteomes" id="UP000886520">
    <property type="component" value="Chromosome 3"/>
</dbReference>
<organism evidence="1 2">
    <name type="scientific">Adiantum capillus-veneris</name>
    <name type="common">Maidenhair fern</name>
    <dbReference type="NCBI Taxonomy" id="13818"/>
    <lineage>
        <taxon>Eukaryota</taxon>
        <taxon>Viridiplantae</taxon>
        <taxon>Streptophyta</taxon>
        <taxon>Embryophyta</taxon>
        <taxon>Tracheophyta</taxon>
        <taxon>Polypodiopsida</taxon>
        <taxon>Polypodiidae</taxon>
        <taxon>Polypodiales</taxon>
        <taxon>Pteridineae</taxon>
        <taxon>Pteridaceae</taxon>
        <taxon>Vittarioideae</taxon>
        <taxon>Adiantum</taxon>
    </lineage>
</organism>
<sequence length="139" mass="15722">MRNQMCVCAHLMEGFTAHLPHLCTEGCGSGLPWNIHEGITRKQFMYRSLWKCALLDSESAMYSTILRHHICNGTYTRALPRNNVQKCSHAHAPSGIHRHHSCTEVYVDEGILLQNAKVEHVDAGKRSQMMPPFAPITRV</sequence>
<proteinExistence type="predicted"/>
<accession>A0A9D4VCB5</accession>
<gene>
    <name evidence="1" type="ORF">GOP47_0003355</name>
</gene>
<evidence type="ECO:0000313" key="1">
    <source>
        <dbReference type="EMBL" id="KAI5083612.1"/>
    </source>
</evidence>
<comment type="caution">
    <text evidence="1">The sequence shown here is derived from an EMBL/GenBank/DDBJ whole genome shotgun (WGS) entry which is preliminary data.</text>
</comment>